<keyword evidence="1" id="KW-0472">Membrane</keyword>
<organism evidence="2 3">
    <name type="scientific">Limnobacter thiooxidans</name>
    <dbReference type="NCBI Taxonomy" id="131080"/>
    <lineage>
        <taxon>Bacteria</taxon>
        <taxon>Pseudomonadati</taxon>
        <taxon>Pseudomonadota</taxon>
        <taxon>Betaproteobacteria</taxon>
        <taxon>Burkholderiales</taxon>
        <taxon>Burkholderiaceae</taxon>
        <taxon>Limnobacter</taxon>
    </lineage>
</organism>
<dbReference type="AlphaFoldDB" id="A0AA86MF01"/>
<evidence type="ECO:0000313" key="3">
    <source>
        <dbReference type="Proteomes" id="UP001329151"/>
    </source>
</evidence>
<dbReference type="EMBL" id="AP028947">
    <property type="protein sequence ID" value="BET27596.1"/>
    <property type="molecule type" value="Genomic_DNA"/>
</dbReference>
<keyword evidence="1" id="KW-0812">Transmembrane</keyword>
<dbReference type="Proteomes" id="UP001329151">
    <property type="component" value="Chromosome"/>
</dbReference>
<keyword evidence="1" id="KW-1133">Transmembrane helix</keyword>
<protein>
    <submittedName>
        <fullName evidence="2">Uncharacterized protein</fullName>
    </submittedName>
</protein>
<accession>A0AA86MF01</accession>
<dbReference type="KEGG" id="lto:RGQ30_30970"/>
<feature type="transmembrane region" description="Helical" evidence="1">
    <location>
        <begin position="97"/>
        <end position="113"/>
    </location>
</feature>
<evidence type="ECO:0000256" key="1">
    <source>
        <dbReference type="SAM" id="Phobius"/>
    </source>
</evidence>
<sequence length="114" mass="12267">MVLICLVKQVYPEQTRSETDRPINMKITPTLITAAMAGVLSGIVMPILWPKLIDEGGSLVIAFLIFVAFPAHAFVMGFGRQPTGKPGTVDMDLLKRVGVWLGAAMLAMVIAQAV</sequence>
<feature type="transmembrane region" description="Helical" evidence="1">
    <location>
        <begin position="56"/>
        <end position="76"/>
    </location>
</feature>
<reference evidence="2 3" key="1">
    <citation type="submission" date="2023-10" db="EMBL/GenBank/DDBJ databases">
        <title>Complete Genome Sequence of Limnobacter thiooxidans CS-K2T, Isolated from freshwater lake sediments in Bavaria, Germany.</title>
        <authorList>
            <person name="Naruki M."/>
            <person name="Watanabe A."/>
            <person name="Warashina T."/>
            <person name="Morita T."/>
            <person name="Arakawa K."/>
        </authorList>
    </citation>
    <scope>NUCLEOTIDE SEQUENCE [LARGE SCALE GENOMIC DNA]</scope>
    <source>
        <strain evidence="2 3">CS-K2</strain>
    </source>
</reference>
<proteinExistence type="predicted"/>
<keyword evidence="3" id="KW-1185">Reference proteome</keyword>
<feature type="transmembrane region" description="Helical" evidence="1">
    <location>
        <begin position="31"/>
        <end position="50"/>
    </location>
</feature>
<name>A0AA86MF01_9BURK</name>
<evidence type="ECO:0000313" key="2">
    <source>
        <dbReference type="EMBL" id="BET27596.1"/>
    </source>
</evidence>
<gene>
    <name evidence="2" type="ORF">RGQ30_30970</name>
</gene>